<dbReference type="Gene3D" id="1.20.120.450">
    <property type="entry name" value="dinb family like domain"/>
    <property type="match status" value="1"/>
</dbReference>
<keyword evidence="3" id="KW-1185">Reference proteome</keyword>
<dbReference type="RefSeq" id="WP_089759434.1">
    <property type="nucleotide sequence ID" value="NZ_BKAT01000004.1"/>
</dbReference>
<protein>
    <submittedName>
        <fullName evidence="2">DinB superfamily protein</fullName>
    </submittedName>
</protein>
<organism evidence="2 3">
    <name type="scientific">Chitinophaga terrae</name>
    <name type="common">ex Kim and Jung 2007</name>
    <dbReference type="NCBI Taxonomy" id="408074"/>
    <lineage>
        <taxon>Bacteria</taxon>
        <taxon>Pseudomonadati</taxon>
        <taxon>Bacteroidota</taxon>
        <taxon>Chitinophagia</taxon>
        <taxon>Chitinophagales</taxon>
        <taxon>Chitinophagaceae</taxon>
        <taxon>Chitinophaga</taxon>
    </lineage>
</organism>
<dbReference type="STRING" id="408074.SAMN05660909_01065"/>
<dbReference type="OrthoDB" id="9796039at2"/>
<sequence>MEELQYPIGRFNPPATITDAQLRKYIDDIRYLPQLVELAVQNMDEYQLQTPYRPGGWTVAQVIHHLADSHMNAVVRMKLALTENNPVIKPYDEQAWATLPDVANTPVNVSITLLYALHNRWVKLLEHLEADDWNKTFYHPGSGITYDMRLLAATYSWHGLHHLEHILRLKERMGW</sequence>
<name>A0A1H3Z6Q5_9BACT</name>
<dbReference type="Pfam" id="PF12867">
    <property type="entry name" value="DinB_2"/>
    <property type="match status" value="1"/>
</dbReference>
<dbReference type="InterPro" id="IPR024775">
    <property type="entry name" value="DinB-like"/>
</dbReference>
<evidence type="ECO:0000313" key="3">
    <source>
        <dbReference type="Proteomes" id="UP000199656"/>
    </source>
</evidence>
<dbReference type="SUPFAM" id="SSF109854">
    <property type="entry name" value="DinB/YfiT-like putative metalloenzymes"/>
    <property type="match status" value="1"/>
</dbReference>
<evidence type="ECO:0000313" key="2">
    <source>
        <dbReference type="EMBL" id="SEA19330.1"/>
    </source>
</evidence>
<gene>
    <name evidence="2" type="ORF">SAMN05660909_01065</name>
</gene>
<accession>A0A1H3Z6Q5</accession>
<dbReference type="AlphaFoldDB" id="A0A1H3Z6Q5"/>
<dbReference type="InterPro" id="IPR034660">
    <property type="entry name" value="DinB/YfiT-like"/>
</dbReference>
<proteinExistence type="predicted"/>
<reference evidence="3" key="1">
    <citation type="submission" date="2016-10" db="EMBL/GenBank/DDBJ databases">
        <authorList>
            <person name="Varghese N."/>
            <person name="Submissions S."/>
        </authorList>
    </citation>
    <scope>NUCLEOTIDE SEQUENCE [LARGE SCALE GENOMIC DNA]</scope>
    <source>
        <strain evidence="3">DSM 23920</strain>
    </source>
</reference>
<feature type="domain" description="DinB-like" evidence="1">
    <location>
        <begin position="34"/>
        <end position="166"/>
    </location>
</feature>
<dbReference type="NCBIfam" id="NF009807">
    <property type="entry name" value="PRK13291.1"/>
    <property type="match status" value="1"/>
</dbReference>
<dbReference type="EMBL" id="FNRL01000004">
    <property type="protein sequence ID" value="SEA19330.1"/>
    <property type="molecule type" value="Genomic_DNA"/>
</dbReference>
<dbReference type="Proteomes" id="UP000199656">
    <property type="component" value="Unassembled WGS sequence"/>
</dbReference>
<evidence type="ECO:0000259" key="1">
    <source>
        <dbReference type="Pfam" id="PF12867"/>
    </source>
</evidence>